<reference evidence="1 2" key="1">
    <citation type="submission" date="2019-03" db="EMBL/GenBank/DDBJ databases">
        <title>Draft genome sequences of novel Actinobacteria.</title>
        <authorList>
            <person name="Sahin N."/>
            <person name="Ay H."/>
            <person name="Saygin H."/>
        </authorList>
    </citation>
    <scope>NUCLEOTIDE SEQUENCE [LARGE SCALE GENOMIC DNA]</scope>
    <source>
        <strain evidence="1 2">DSM 41900</strain>
    </source>
</reference>
<organism evidence="1 2">
    <name type="scientific">Streptomyces hainanensis</name>
    <dbReference type="NCBI Taxonomy" id="402648"/>
    <lineage>
        <taxon>Bacteria</taxon>
        <taxon>Bacillati</taxon>
        <taxon>Actinomycetota</taxon>
        <taxon>Actinomycetes</taxon>
        <taxon>Kitasatosporales</taxon>
        <taxon>Streptomycetaceae</taxon>
        <taxon>Streptomyces</taxon>
    </lineage>
</organism>
<protein>
    <submittedName>
        <fullName evidence="1">Gfo/Idh/MocA family oxidoreductase</fullName>
    </submittedName>
</protein>
<dbReference type="Proteomes" id="UP000295345">
    <property type="component" value="Unassembled WGS sequence"/>
</dbReference>
<evidence type="ECO:0000313" key="2">
    <source>
        <dbReference type="Proteomes" id="UP000295345"/>
    </source>
</evidence>
<keyword evidence="2" id="KW-1185">Reference proteome</keyword>
<dbReference type="EMBL" id="SMKI01000549">
    <property type="protein sequence ID" value="TDC63666.1"/>
    <property type="molecule type" value="Genomic_DNA"/>
</dbReference>
<sequence length="81" mass="8507">GRAREVPIPAGIGGHGGGDAILLMDVFRRDLRLAPDPLARAADYLDGVRAVAVGIAANQSMRTGQPVQVKELELGVDLQHP</sequence>
<feature type="non-terminal residue" evidence="1">
    <location>
        <position position="1"/>
    </location>
</feature>
<comment type="caution">
    <text evidence="1">The sequence shown here is derived from an EMBL/GenBank/DDBJ whole genome shotgun (WGS) entry which is preliminary data.</text>
</comment>
<name>A0A4R4SLF6_9ACTN</name>
<accession>A0A4R4SLF6</accession>
<dbReference type="AlphaFoldDB" id="A0A4R4SLF6"/>
<proteinExistence type="predicted"/>
<evidence type="ECO:0000313" key="1">
    <source>
        <dbReference type="EMBL" id="TDC63666.1"/>
    </source>
</evidence>
<dbReference type="Gene3D" id="3.30.360.10">
    <property type="entry name" value="Dihydrodipicolinate Reductase, domain 2"/>
    <property type="match status" value="1"/>
</dbReference>
<gene>
    <name evidence="1" type="ORF">E1283_32190</name>
</gene>